<feature type="domain" description="Translation elongation factor EFTs/EF1B dimerisation" evidence="1">
    <location>
        <begin position="22"/>
        <end position="145"/>
    </location>
</feature>
<dbReference type="AlphaFoldDB" id="A0AAU7QUV5"/>
<evidence type="ECO:0000259" key="1">
    <source>
        <dbReference type="Pfam" id="PF00889"/>
    </source>
</evidence>
<dbReference type="Pfam" id="PF00889">
    <property type="entry name" value="EF_TS"/>
    <property type="match status" value="1"/>
</dbReference>
<dbReference type="GO" id="GO:0003746">
    <property type="term" value="F:translation elongation factor activity"/>
    <property type="evidence" value="ECO:0007669"/>
    <property type="project" value="InterPro"/>
</dbReference>
<evidence type="ECO:0000313" key="2">
    <source>
        <dbReference type="EMBL" id="XBT18685.1"/>
    </source>
</evidence>
<dbReference type="Gene3D" id="3.30.479.20">
    <property type="entry name" value="Elongation factor Ts, dimerisation domain"/>
    <property type="match status" value="1"/>
</dbReference>
<proteinExistence type="predicted"/>
<sequence length="198" mass="24476">MCKLNDFDFIYSFIKDNNVYMYNMITKTDFTIDNKYFKKLVYLILKKNSSNKYLLNINNIIYIKKYNLIRLFNLSKIFKEYFYIKKYDLLSTNNKKIKIYNYNHFNFRNSVITKMYFPNKIDNYEMVIRNITIHIAAFNPKFINISNKKIFTKEELLLMYNNILLYQKFLRDTNVNIHEYLCNVDKYIRILEYKNYFI</sequence>
<gene>
    <name evidence="2" type="ORF">ABNO60_00885</name>
</gene>
<dbReference type="InterPro" id="IPR014039">
    <property type="entry name" value="Transl_elong_EFTs/EF1B_dimer"/>
</dbReference>
<dbReference type="EMBL" id="CP157896">
    <property type="protein sequence ID" value="XBT18685.1"/>
    <property type="molecule type" value="Genomic_DNA"/>
</dbReference>
<reference evidence="2" key="1">
    <citation type="submission" date="2024-06" db="EMBL/GenBank/DDBJ databases">
        <title>Diversity, functionality, and evolutionary history of bacterial symbionts in false click beetles (Coleoptera, Throscidae).</title>
        <authorList>
            <person name="Wierz J.C."/>
            <person name="Malm H."/>
            <person name="Kaltenpoth M."/>
            <person name="Engl T."/>
        </authorList>
    </citation>
    <scope>NUCLEOTIDE SEQUENCE</scope>
    <source>
        <strain evidence="2">Tcar</strain>
    </source>
</reference>
<dbReference type="InterPro" id="IPR036402">
    <property type="entry name" value="EF-Ts_dimer_sf"/>
</dbReference>
<organism evidence="2">
    <name type="scientific">Candidatus Shikimatogenerans sp. Tcar</name>
    <dbReference type="NCBI Taxonomy" id="3158565"/>
    <lineage>
        <taxon>Bacteria</taxon>
        <taxon>Pseudomonadati</taxon>
        <taxon>Bacteroidota</taxon>
        <taxon>Flavobacteriia</taxon>
        <taxon>Flavobacteriales</taxon>
        <taxon>Candidatus Shikimatogenerans</taxon>
    </lineage>
</organism>
<accession>A0AAU7QUV5</accession>
<name>A0AAU7QUV5_9FLAO</name>
<dbReference type="SUPFAM" id="SSF54713">
    <property type="entry name" value="Elongation factor Ts (EF-Ts), dimerisation domain"/>
    <property type="match status" value="1"/>
</dbReference>
<protein>
    <recommendedName>
        <fullName evidence="1">Translation elongation factor EFTs/EF1B dimerisation domain-containing protein</fullName>
    </recommendedName>
</protein>